<evidence type="ECO:0000313" key="2">
    <source>
        <dbReference type="EMBL" id="QJA69976.1"/>
    </source>
</evidence>
<accession>A0A6M3JJF6</accession>
<proteinExistence type="predicted"/>
<evidence type="ECO:0000259" key="1">
    <source>
        <dbReference type="Pfam" id="PF02026"/>
    </source>
</evidence>
<keyword evidence="2" id="KW-0675">Receptor</keyword>
<dbReference type="InterPro" id="IPR003032">
    <property type="entry name" value="Ryanodine_rcpt"/>
</dbReference>
<dbReference type="Pfam" id="PF02026">
    <property type="entry name" value="RyR"/>
    <property type="match status" value="1"/>
</dbReference>
<gene>
    <name evidence="2" type="ORF">MM415A04095_0003</name>
</gene>
<dbReference type="AlphaFoldDB" id="A0A6M3JJF6"/>
<dbReference type="Gene3D" id="6.20.350.10">
    <property type="match status" value="1"/>
</dbReference>
<protein>
    <submittedName>
        <fullName evidence="2">Putative ryanodine receptor, RyR, domain containing protein</fullName>
    </submittedName>
</protein>
<name>A0A6M3JJF6_9ZZZZ</name>
<organism evidence="2">
    <name type="scientific">viral metagenome</name>
    <dbReference type="NCBI Taxonomy" id="1070528"/>
    <lineage>
        <taxon>unclassified sequences</taxon>
        <taxon>metagenomes</taxon>
        <taxon>organismal metagenomes</taxon>
    </lineage>
</organism>
<sequence length="111" mass="12655">MKQEEIARVCHEVNRAYCEALGDFSQPSWEDAPDWQKESAMLGVELHLPGIAGPEESHVSWLDQKVRDGWKYGPVKDPDKKEHPCCVPFAELPVEQQAKDFIFRAVVHALK</sequence>
<reference evidence="2" key="1">
    <citation type="submission" date="2020-03" db="EMBL/GenBank/DDBJ databases">
        <title>The deep terrestrial virosphere.</title>
        <authorList>
            <person name="Holmfeldt K."/>
            <person name="Nilsson E."/>
            <person name="Simone D."/>
            <person name="Lopez-Fernandez M."/>
            <person name="Wu X."/>
            <person name="de Brujin I."/>
            <person name="Lundin D."/>
            <person name="Andersson A."/>
            <person name="Bertilsson S."/>
            <person name="Dopson M."/>
        </authorList>
    </citation>
    <scope>NUCLEOTIDE SEQUENCE</scope>
    <source>
        <strain evidence="2">MM415A04095</strain>
    </source>
</reference>
<dbReference type="EMBL" id="MT141753">
    <property type="protein sequence ID" value="QJA69976.1"/>
    <property type="molecule type" value="Genomic_DNA"/>
</dbReference>
<feature type="domain" description="Ryanodine receptor Ryr" evidence="1">
    <location>
        <begin position="55"/>
        <end position="100"/>
    </location>
</feature>